<keyword evidence="2" id="KW-1185">Reference proteome</keyword>
<gene>
    <name evidence="1" type="ORF">CRG98_020741</name>
</gene>
<evidence type="ECO:0000313" key="2">
    <source>
        <dbReference type="Proteomes" id="UP000233551"/>
    </source>
</evidence>
<dbReference type="AlphaFoldDB" id="A0A2I0JRD4"/>
<dbReference type="Proteomes" id="UP000233551">
    <property type="component" value="Unassembled WGS sequence"/>
</dbReference>
<reference evidence="1 2" key="1">
    <citation type="submission" date="2017-11" db="EMBL/GenBank/DDBJ databases">
        <title>De-novo sequencing of pomegranate (Punica granatum L.) genome.</title>
        <authorList>
            <person name="Akparov Z."/>
            <person name="Amiraslanov A."/>
            <person name="Hajiyeva S."/>
            <person name="Abbasov M."/>
            <person name="Kaur K."/>
            <person name="Hamwieh A."/>
            <person name="Solovyev V."/>
            <person name="Salamov A."/>
            <person name="Braich B."/>
            <person name="Kosarev P."/>
            <person name="Mahmoud A."/>
            <person name="Hajiyev E."/>
            <person name="Babayeva S."/>
            <person name="Izzatullayeva V."/>
            <person name="Mammadov A."/>
            <person name="Mammadov A."/>
            <person name="Sharifova S."/>
            <person name="Ojaghi J."/>
            <person name="Eynullazada K."/>
            <person name="Bayramov B."/>
            <person name="Abdulazimova A."/>
            <person name="Shahmuradov I."/>
        </authorList>
    </citation>
    <scope>NUCLEOTIDE SEQUENCE [LARGE SCALE GENOMIC DNA]</scope>
    <source>
        <strain evidence="2">cv. AG2017</strain>
        <tissue evidence="1">Leaf</tissue>
    </source>
</reference>
<name>A0A2I0JRD4_PUNGR</name>
<comment type="caution">
    <text evidence="1">The sequence shown here is derived from an EMBL/GenBank/DDBJ whole genome shotgun (WGS) entry which is preliminary data.</text>
</comment>
<evidence type="ECO:0000313" key="1">
    <source>
        <dbReference type="EMBL" id="PKI58842.1"/>
    </source>
</evidence>
<organism evidence="1 2">
    <name type="scientific">Punica granatum</name>
    <name type="common">Pomegranate</name>
    <dbReference type="NCBI Taxonomy" id="22663"/>
    <lineage>
        <taxon>Eukaryota</taxon>
        <taxon>Viridiplantae</taxon>
        <taxon>Streptophyta</taxon>
        <taxon>Embryophyta</taxon>
        <taxon>Tracheophyta</taxon>
        <taxon>Spermatophyta</taxon>
        <taxon>Magnoliopsida</taxon>
        <taxon>eudicotyledons</taxon>
        <taxon>Gunneridae</taxon>
        <taxon>Pentapetalae</taxon>
        <taxon>rosids</taxon>
        <taxon>malvids</taxon>
        <taxon>Myrtales</taxon>
        <taxon>Lythraceae</taxon>
        <taxon>Punica</taxon>
    </lineage>
</organism>
<dbReference type="EMBL" id="PGOL01001337">
    <property type="protein sequence ID" value="PKI58842.1"/>
    <property type="molecule type" value="Genomic_DNA"/>
</dbReference>
<accession>A0A2I0JRD4</accession>
<proteinExistence type="predicted"/>
<protein>
    <submittedName>
        <fullName evidence="1">Uncharacterized protein</fullName>
    </submittedName>
</protein>
<sequence length="91" mass="10085">MAILNPDKIGEDGNAVENALSWAYPDLSLTDALEAKRSKLQTEHSRSEDVGLRASALSELHLSRLPLRFFQLQLGDSCYLSSGFLVRSHKV</sequence>